<dbReference type="SUPFAM" id="SSF53335">
    <property type="entry name" value="S-adenosyl-L-methionine-dependent methyltransferases"/>
    <property type="match status" value="1"/>
</dbReference>
<keyword evidence="6" id="KW-1185">Reference proteome</keyword>
<evidence type="ECO:0000313" key="5">
    <source>
        <dbReference type="EMBL" id="MBB5033361.1"/>
    </source>
</evidence>
<protein>
    <submittedName>
        <fullName evidence="5">Ubiquinone/menaquinone biosynthesis C-methylase UbiE</fullName>
    </submittedName>
</protein>
<dbReference type="PANTHER" id="PTHR44942:SF4">
    <property type="entry name" value="METHYLTRANSFERASE TYPE 11 DOMAIN-CONTAINING PROTEIN"/>
    <property type="match status" value="1"/>
</dbReference>
<evidence type="ECO:0000259" key="4">
    <source>
        <dbReference type="Pfam" id="PF08241"/>
    </source>
</evidence>
<dbReference type="RefSeq" id="WP_184340296.1">
    <property type="nucleotide sequence ID" value="NZ_JACHIG010000006.1"/>
</dbReference>
<keyword evidence="3" id="KW-0808">Transferase</keyword>
<dbReference type="InterPro" id="IPR013216">
    <property type="entry name" value="Methyltransf_11"/>
</dbReference>
<sequence length="254" mass="28267">MPAASSAPEQRFSDRVENYVRYRPGYPQEIIPLLQREAGLTPQSVIADIGSGTGISAELFLKAGFSVHAVEPNGDMRAAAERLLAPFPNFHSVNASAQATTLPDHSIDLIVAAQAFHWFNSPETRSEFNRILKPGGHIALIWNERKLDSTPFLRVFEQLLLTFGTDYTAIRHENVNAAALASFFSGPYATHTFANEQRFDFEGLKGRLLSSSYAPAEGQPRHEEMIAELRRIFDAHQVAGQVCFEYDTRVHLGH</sequence>
<evidence type="ECO:0000256" key="3">
    <source>
        <dbReference type="ARBA" id="ARBA00022679"/>
    </source>
</evidence>
<accession>A0A7W7YBX6</accession>
<name>A0A7W7YBX6_9BACT</name>
<comment type="similarity">
    <text evidence="1">Belongs to the methyltransferase superfamily.</text>
</comment>
<feature type="domain" description="Methyltransferase type 11" evidence="4">
    <location>
        <begin position="48"/>
        <end position="139"/>
    </location>
</feature>
<dbReference type="Pfam" id="PF08241">
    <property type="entry name" value="Methyltransf_11"/>
    <property type="match status" value="1"/>
</dbReference>
<evidence type="ECO:0000256" key="2">
    <source>
        <dbReference type="ARBA" id="ARBA00022603"/>
    </source>
</evidence>
<evidence type="ECO:0000313" key="6">
    <source>
        <dbReference type="Proteomes" id="UP000590740"/>
    </source>
</evidence>
<dbReference type="AlphaFoldDB" id="A0A7W7YBX6"/>
<dbReference type="PANTHER" id="PTHR44942">
    <property type="entry name" value="METHYLTRANSF_11 DOMAIN-CONTAINING PROTEIN"/>
    <property type="match status" value="1"/>
</dbReference>
<dbReference type="EMBL" id="JACHIG010000006">
    <property type="protein sequence ID" value="MBB5033361.1"/>
    <property type="molecule type" value="Genomic_DNA"/>
</dbReference>
<evidence type="ECO:0000256" key="1">
    <source>
        <dbReference type="ARBA" id="ARBA00008361"/>
    </source>
</evidence>
<dbReference type="GO" id="GO:0032259">
    <property type="term" value="P:methylation"/>
    <property type="evidence" value="ECO:0007669"/>
    <property type="project" value="UniProtKB-KW"/>
</dbReference>
<dbReference type="Proteomes" id="UP000590740">
    <property type="component" value="Unassembled WGS sequence"/>
</dbReference>
<dbReference type="Gene3D" id="3.40.50.150">
    <property type="entry name" value="Vaccinia Virus protein VP39"/>
    <property type="match status" value="1"/>
</dbReference>
<keyword evidence="2 5" id="KW-0489">Methyltransferase</keyword>
<proteinExistence type="inferred from homology"/>
<dbReference type="InterPro" id="IPR051052">
    <property type="entry name" value="Diverse_substrate_MTase"/>
</dbReference>
<keyword evidence="5" id="KW-0830">Ubiquinone</keyword>
<reference evidence="5 6" key="1">
    <citation type="submission" date="2020-08" db="EMBL/GenBank/DDBJ databases">
        <title>Genomic Encyclopedia of Type Strains, Phase IV (KMG-IV): sequencing the most valuable type-strain genomes for metagenomic binning, comparative biology and taxonomic classification.</title>
        <authorList>
            <person name="Goeker M."/>
        </authorList>
    </citation>
    <scope>NUCLEOTIDE SEQUENCE [LARGE SCALE GENOMIC DNA]</scope>
    <source>
        <strain evidence="5 6">DSM 12252</strain>
    </source>
</reference>
<organism evidence="5 6">
    <name type="scientific">Prosthecobacter vanneervenii</name>
    <dbReference type="NCBI Taxonomy" id="48466"/>
    <lineage>
        <taxon>Bacteria</taxon>
        <taxon>Pseudomonadati</taxon>
        <taxon>Verrucomicrobiota</taxon>
        <taxon>Verrucomicrobiia</taxon>
        <taxon>Verrucomicrobiales</taxon>
        <taxon>Verrucomicrobiaceae</taxon>
        <taxon>Prosthecobacter</taxon>
    </lineage>
</organism>
<dbReference type="GO" id="GO:0008757">
    <property type="term" value="F:S-adenosylmethionine-dependent methyltransferase activity"/>
    <property type="evidence" value="ECO:0007669"/>
    <property type="project" value="InterPro"/>
</dbReference>
<dbReference type="CDD" id="cd02440">
    <property type="entry name" value="AdoMet_MTases"/>
    <property type="match status" value="1"/>
</dbReference>
<comment type="caution">
    <text evidence="5">The sequence shown here is derived from an EMBL/GenBank/DDBJ whole genome shotgun (WGS) entry which is preliminary data.</text>
</comment>
<dbReference type="InterPro" id="IPR029063">
    <property type="entry name" value="SAM-dependent_MTases_sf"/>
</dbReference>
<gene>
    <name evidence="5" type="ORF">HNQ65_002949</name>
</gene>